<proteinExistence type="predicted"/>
<organism evidence="2 3">
    <name type="scientific">Cadophora malorum</name>
    <dbReference type="NCBI Taxonomy" id="108018"/>
    <lineage>
        <taxon>Eukaryota</taxon>
        <taxon>Fungi</taxon>
        <taxon>Dikarya</taxon>
        <taxon>Ascomycota</taxon>
        <taxon>Pezizomycotina</taxon>
        <taxon>Leotiomycetes</taxon>
        <taxon>Helotiales</taxon>
        <taxon>Ploettnerulaceae</taxon>
        <taxon>Cadophora</taxon>
    </lineage>
</organism>
<dbReference type="Gene3D" id="3.40.50.720">
    <property type="entry name" value="NAD(P)-binding Rossmann-like Domain"/>
    <property type="match status" value="1"/>
</dbReference>
<dbReference type="SUPFAM" id="SSF51735">
    <property type="entry name" value="NAD(P)-binding Rossmann-fold domains"/>
    <property type="match status" value="1"/>
</dbReference>
<dbReference type="EMBL" id="JAFJYH010000115">
    <property type="protein sequence ID" value="KAG4418986.1"/>
    <property type="molecule type" value="Genomic_DNA"/>
</dbReference>
<evidence type="ECO:0000313" key="3">
    <source>
        <dbReference type="Proteomes" id="UP000664132"/>
    </source>
</evidence>
<dbReference type="GO" id="GO:0016616">
    <property type="term" value="F:oxidoreductase activity, acting on the CH-OH group of donors, NAD or NADP as acceptor"/>
    <property type="evidence" value="ECO:0007669"/>
    <property type="project" value="TreeGrafter"/>
</dbReference>
<evidence type="ECO:0000313" key="2">
    <source>
        <dbReference type="EMBL" id="KAG4418986.1"/>
    </source>
</evidence>
<feature type="compositionally biased region" description="Low complexity" evidence="1">
    <location>
        <begin position="48"/>
        <end position="67"/>
    </location>
</feature>
<dbReference type="AlphaFoldDB" id="A0A8H7THG2"/>
<evidence type="ECO:0008006" key="4">
    <source>
        <dbReference type="Google" id="ProtNLM"/>
    </source>
</evidence>
<gene>
    <name evidence="2" type="ORF">IFR04_007847</name>
</gene>
<accession>A0A8H7THG2</accession>
<protein>
    <recommendedName>
        <fullName evidence="4">NAD(P)-binding protein</fullName>
    </recommendedName>
</protein>
<dbReference type="PANTHER" id="PTHR45458:SF1">
    <property type="entry name" value="SHORT CHAIN DEHYDROGENASE"/>
    <property type="match status" value="1"/>
</dbReference>
<comment type="caution">
    <text evidence="2">The sequence shown here is derived from an EMBL/GenBank/DDBJ whole genome shotgun (WGS) entry which is preliminary data.</text>
</comment>
<dbReference type="Proteomes" id="UP000664132">
    <property type="component" value="Unassembled WGS sequence"/>
</dbReference>
<sequence length="342" mass="36233">MPQTWLIVGATRGIGLEFTTQLLSLGPTARSPTQSLLTPSPPLPLPNALPNLNTTSPSTSNLNSPHTPKFPSNASNLWALTGTPNGHNLTILECDVSSEESIKSFAESVTKLGRKGGVLEGGKIDVVVLNAGVLEYPGRVGEISFSSFAHHLNTNTIGPLITASHLLSLSSNLSTPSSVSKPSSTQPITPLSPLHATTPLHIKTLVFISSDSGSTTNFRSFEDGLGAYAASKAALNQGLRHLAAEMHRNSQLKSESQAKQKTVVLALHPGEVTTDMANVALDWEVEGIISPQESISCMLKVIAEKGLGGVDEGGVVSARNEGRKEEDGAATFWTWEGKRYPW</sequence>
<feature type="region of interest" description="Disordered" evidence="1">
    <location>
        <begin position="29"/>
        <end position="67"/>
    </location>
</feature>
<reference evidence="2" key="1">
    <citation type="submission" date="2021-02" db="EMBL/GenBank/DDBJ databases">
        <title>Genome sequence Cadophora malorum strain M34.</title>
        <authorList>
            <person name="Stefanovic E."/>
            <person name="Vu D."/>
            <person name="Scully C."/>
            <person name="Dijksterhuis J."/>
            <person name="Roader J."/>
            <person name="Houbraken J."/>
        </authorList>
    </citation>
    <scope>NUCLEOTIDE SEQUENCE</scope>
    <source>
        <strain evidence="2">M34</strain>
    </source>
</reference>
<name>A0A8H7THG2_9HELO</name>
<dbReference type="OrthoDB" id="9876299at2759"/>
<evidence type="ECO:0000256" key="1">
    <source>
        <dbReference type="SAM" id="MobiDB-lite"/>
    </source>
</evidence>
<dbReference type="InterPro" id="IPR036291">
    <property type="entry name" value="NAD(P)-bd_dom_sf"/>
</dbReference>
<dbReference type="PANTHER" id="PTHR45458">
    <property type="entry name" value="SHORT-CHAIN DEHYDROGENASE/REDUCTASE SDR"/>
    <property type="match status" value="1"/>
</dbReference>
<dbReference type="InterPro" id="IPR052184">
    <property type="entry name" value="SDR_enzymes"/>
</dbReference>
<keyword evidence="3" id="KW-1185">Reference proteome</keyword>